<gene>
    <name evidence="5" type="primary">LOC106162091</name>
</gene>
<keyword evidence="4" id="KW-1185">Reference proteome</keyword>
<accession>A0A1S3I9Z1</accession>
<dbReference type="Gene3D" id="2.60.40.420">
    <property type="entry name" value="Cupredoxins - blue copper proteins"/>
    <property type="match status" value="1"/>
</dbReference>
<name>A0A1S3I9Z1_LINAN</name>
<evidence type="ECO:0000256" key="2">
    <source>
        <dbReference type="SAM" id="Phobius"/>
    </source>
</evidence>
<evidence type="ECO:0000256" key="3">
    <source>
        <dbReference type="SAM" id="SignalP"/>
    </source>
</evidence>
<dbReference type="STRING" id="7574.A0A1S3I9Z1"/>
<dbReference type="PANTHER" id="PTHR35170">
    <property type="entry name" value="PROTEIN DD3-3"/>
    <property type="match status" value="1"/>
</dbReference>
<proteinExistence type="predicted"/>
<evidence type="ECO:0000313" key="4">
    <source>
        <dbReference type="Proteomes" id="UP000085678"/>
    </source>
</evidence>
<dbReference type="Proteomes" id="UP000085678">
    <property type="component" value="Unplaced"/>
</dbReference>
<dbReference type="RefSeq" id="XP_013394676.1">
    <property type="nucleotide sequence ID" value="XM_013539222.1"/>
</dbReference>
<feature type="region of interest" description="Disordered" evidence="1">
    <location>
        <begin position="24"/>
        <end position="49"/>
    </location>
</feature>
<evidence type="ECO:0000313" key="5">
    <source>
        <dbReference type="RefSeq" id="XP_013394676.1"/>
    </source>
</evidence>
<dbReference type="InterPro" id="IPR008972">
    <property type="entry name" value="Cupredoxin"/>
</dbReference>
<dbReference type="OrthoDB" id="167398at2759"/>
<protein>
    <submittedName>
        <fullName evidence="5">Protein DD3-3</fullName>
    </submittedName>
</protein>
<feature type="compositionally biased region" description="Polar residues" evidence="1">
    <location>
        <begin position="38"/>
        <end position="49"/>
    </location>
</feature>
<organism evidence="4 5">
    <name type="scientific">Lingula anatina</name>
    <name type="common">Brachiopod</name>
    <name type="synonym">Lingula unguis</name>
    <dbReference type="NCBI Taxonomy" id="7574"/>
    <lineage>
        <taxon>Eukaryota</taxon>
        <taxon>Metazoa</taxon>
        <taxon>Spiralia</taxon>
        <taxon>Lophotrochozoa</taxon>
        <taxon>Brachiopoda</taxon>
        <taxon>Linguliformea</taxon>
        <taxon>Lingulata</taxon>
        <taxon>Lingulida</taxon>
        <taxon>Linguloidea</taxon>
        <taxon>Lingulidae</taxon>
        <taxon>Lingula</taxon>
    </lineage>
</organism>
<feature type="signal peptide" evidence="3">
    <location>
        <begin position="1"/>
        <end position="16"/>
    </location>
</feature>
<dbReference type="PANTHER" id="PTHR35170:SF1">
    <property type="entry name" value="PROTEIN DD3-3"/>
    <property type="match status" value="1"/>
</dbReference>
<reference evidence="5" key="1">
    <citation type="submission" date="2025-08" db="UniProtKB">
        <authorList>
            <consortium name="RefSeq"/>
        </authorList>
    </citation>
    <scope>IDENTIFICATION</scope>
    <source>
        <tissue evidence="5">Gonads</tissue>
    </source>
</reference>
<dbReference type="InterPro" id="IPR053320">
    <property type="entry name" value="Protein_DD3-3_O-glyco"/>
</dbReference>
<keyword evidence="2" id="KW-1133">Transmembrane helix</keyword>
<keyword evidence="2" id="KW-0812">Transmembrane</keyword>
<feature type="chain" id="PRO_5010219072" evidence="3">
    <location>
        <begin position="17"/>
        <end position="758"/>
    </location>
</feature>
<evidence type="ECO:0000256" key="1">
    <source>
        <dbReference type="SAM" id="MobiDB-lite"/>
    </source>
</evidence>
<feature type="transmembrane region" description="Helical" evidence="2">
    <location>
        <begin position="716"/>
        <end position="740"/>
    </location>
</feature>
<keyword evidence="3" id="KW-0732">Signal</keyword>
<dbReference type="KEGG" id="lak:106162091"/>
<keyword evidence="2" id="KW-0472">Membrane</keyword>
<sequence length="758" mass="84983">MKILGILLFCVGLVQGDIYFHNPRGSNNRLDERGRARNNANRMFDSQNNDRGGYNVGSVYYYAGSELQMEWTNQHSCGNPNNHCELIIQYMCDEKMRDGATTSTIPDNPMNCANYDCNTDTKYGMNEDFEYYLNCRTRERNKGLFLADQKPKGHTAIYTRQNPGGTRRGYECPEERDYYPYWHPSPWVDVAVMTNNATRCPYYQEESANVKSRWACVLPRSVLVMNYRRGIVVPNNKEDCEAFVWPPNNPNGTRGVWTEFPAHGVAPPECRETEWSRDNHLGNGLGGYPNLYNWTIPEINHDTCVLRIRYNISTNDYDAWNTNSSANEKRRNQGSGIDLSEQVGFASMEEAKAKGFVLENNPVVKIFDDVDVDLRLAINTAQYGRTFQDRSHTFAIEPRTSDLVGVTIHNLNVRGKRGNIVQVYPAVEYDFVPNTLHAANGDYVHFQWTGSNTNPNNNDGQGQAGTDRSNVVLQDAQLYPEGSGLTSGQKFGHWGRSYPQHINNVTFLGLPKQDLQRLALLMPNQFRGEMSELDDAGTYFDLGPRKITRTGTYHYMCTRNNNFSNRSQKGKIVCSEGASTVKAIGWNGGNVTLGDGKAAVIVSQGTFSKLVKLSVEEWKAEEGEQKVQAANQKVTVGEGYASSYIVVHPEEKFSDEGKKVTLQMKIDPGSSEIGIYRTSSSNFATWTKVDAEVNDGIAQFQVAEGGVYVARTVPQVGLIVGIVVAILVIVALVVGTVVYFKKNPNKWNNIRRSTANRV</sequence>
<dbReference type="GeneID" id="106162091"/>
<dbReference type="AlphaFoldDB" id="A0A1S3I9Z1"/>
<dbReference type="InParanoid" id="A0A1S3I9Z1"/>